<feature type="compositionally biased region" description="Basic and acidic residues" evidence="1">
    <location>
        <begin position="105"/>
        <end position="123"/>
    </location>
</feature>
<protein>
    <submittedName>
        <fullName evidence="2">Uncharacterized protein</fullName>
    </submittedName>
</protein>
<reference evidence="2 3" key="1">
    <citation type="submission" date="2017-06" db="EMBL/GenBank/DDBJ databases">
        <title>Ant-infecting Ophiocordyceps genomes reveal a high diversity of potential behavioral manipulation genes and a possible major role for enterotoxins.</title>
        <authorList>
            <person name="De Bekker C."/>
            <person name="Evans H.C."/>
            <person name="Brachmann A."/>
            <person name="Hughes D.P."/>
        </authorList>
    </citation>
    <scope>NUCLEOTIDE SEQUENCE [LARGE SCALE GENOMIC DNA]</scope>
    <source>
        <strain evidence="2 3">1348a</strain>
    </source>
</reference>
<keyword evidence="3" id="KW-1185">Reference proteome</keyword>
<evidence type="ECO:0000313" key="3">
    <source>
        <dbReference type="Proteomes" id="UP000224854"/>
    </source>
</evidence>
<sequence length="179" mass="20825">MDSPIKFLKLEDKGLPEHFIRVVQSERRLVKMRLSWNDPSLNYIVLHGILPENTTFEPMSRDAPGGVTRIITTKELFNNPAYRRTIFRGKDYGIRPSPWERFLETEEQAPKETLEQAKDKTPDSDENEIADPSENEIPDEVEDKSEDQTEDEIDDETKDETEDQTEDQSIWEKVHAAPH</sequence>
<feature type="compositionally biased region" description="Acidic residues" evidence="1">
    <location>
        <begin position="124"/>
        <end position="166"/>
    </location>
</feature>
<evidence type="ECO:0000256" key="1">
    <source>
        <dbReference type="SAM" id="MobiDB-lite"/>
    </source>
</evidence>
<proteinExistence type="predicted"/>
<organism evidence="2 3">
    <name type="scientific">Ophiocordyceps australis</name>
    <dbReference type="NCBI Taxonomy" id="1399860"/>
    <lineage>
        <taxon>Eukaryota</taxon>
        <taxon>Fungi</taxon>
        <taxon>Dikarya</taxon>
        <taxon>Ascomycota</taxon>
        <taxon>Pezizomycotina</taxon>
        <taxon>Sordariomycetes</taxon>
        <taxon>Hypocreomycetidae</taxon>
        <taxon>Hypocreales</taxon>
        <taxon>Ophiocordycipitaceae</taxon>
        <taxon>Ophiocordyceps</taxon>
    </lineage>
</organism>
<feature type="compositionally biased region" description="Basic and acidic residues" evidence="1">
    <location>
        <begin position="170"/>
        <end position="179"/>
    </location>
</feature>
<dbReference type="Proteomes" id="UP000224854">
    <property type="component" value="Unassembled WGS sequence"/>
</dbReference>
<gene>
    <name evidence="2" type="ORF">CDD82_5337</name>
</gene>
<dbReference type="AlphaFoldDB" id="A0A2C5XIJ0"/>
<name>A0A2C5XIJ0_9HYPO</name>
<accession>A0A2C5XIJ0</accession>
<feature type="region of interest" description="Disordered" evidence="1">
    <location>
        <begin position="105"/>
        <end position="179"/>
    </location>
</feature>
<comment type="caution">
    <text evidence="2">The sequence shown here is derived from an EMBL/GenBank/DDBJ whole genome shotgun (WGS) entry which is preliminary data.</text>
</comment>
<dbReference type="EMBL" id="NJEU01000487">
    <property type="protein sequence ID" value="PHH73659.1"/>
    <property type="molecule type" value="Genomic_DNA"/>
</dbReference>
<evidence type="ECO:0000313" key="2">
    <source>
        <dbReference type="EMBL" id="PHH73659.1"/>
    </source>
</evidence>